<proteinExistence type="predicted"/>
<dbReference type="RefSeq" id="WP_183476235.1">
    <property type="nucleotide sequence ID" value="NZ_JACIFO010000002.1"/>
</dbReference>
<organism evidence="1 2">
    <name type="scientific">Mesonia hippocampi</name>
    <dbReference type="NCBI Taxonomy" id="1628250"/>
    <lineage>
        <taxon>Bacteria</taxon>
        <taxon>Pseudomonadati</taxon>
        <taxon>Bacteroidota</taxon>
        <taxon>Flavobacteriia</taxon>
        <taxon>Flavobacteriales</taxon>
        <taxon>Flavobacteriaceae</taxon>
        <taxon>Mesonia</taxon>
    </lineage>
</organism>
<dbReference type="AlphaFoldDB" id="A0A840EJJ6"/>
<protein>
    <recommendedName>
        <fullName evidence="3">IPExxxVDY family protein</fullName>
    </recommendedName>
</protein>
<accession>A0A840EJJ6</accession>
<dbReference type="Proteomes" id="UP000553034">
    <property type="component" value="Unassembled WGS sequence"/>
</dbReference>
<gene>
    <name evidence="1" type="ORF">GGR32_000602</name>
</gene>
<dbReference type="InterPro" id="IPR047690">
    <property type="entry name" value="IPExxxVDY_fam"/>
</dbReference>
<evidence type="ECO:0000313" key="2">
    <source>
        <dbReference type="Proteomes" id="UP000553034"/>
    </source>
</evidence>
<dbReference type="EMBL" id="JACIFO010000002">
    <property type="protein sequence ID" value="MBB4118328.1"/>
    <property type="molecule type" value="Genomic_DNA"/>
</dbReference>
<name>A0A840EJJ6_9FLAO</name>
<reference evidence="1 2" key="1">
    <citation type="submission" date="2020-08" db="EMBL/GenBank/DDBJ databases">
        <title>Genomic Encyclopedia of Type Strains, Phase IV (KMG-IV): sequencing the most valuable type-strain genomes for metagenomic binning, comparative biology and taxonomic classification.</title>
        <authorList>
            <person name="Goeker M."/>
        </authorList>
    </citation>
    <scope>NUCLEOTIDE SEQUENCE [LARGE SCALE GENOMIC DNA]</scope>
    <source>
        <strain evidence="1 2">DSM 29568</strain>
    </source>
</reference>
<keyword evidence="2" id="KW-1185">Reference proteome</keyword>
<evidence type="ECO:0000313" key="1">
    <source>
        <dbReference type="EMBL" id="MBB4118328.1"/>
    </source>
</evidence>
<sequence length="162" mass="19253">MSAKKHILFDDFFEENFLLLAIHSHAEAYKIAFVLNKHLRTSFYRTDDVDEQRDEILAYYPLFTYYDIVQNCDYFLVGNKVKTETINLSVTTQSLFEEITQSLDCILIPEYKKVDYFIKIEDPPERFSIQEFIEKIKEIPLINTAYQIDQSHIKSKENLIFS</sequence>
<dbReference type="NCBIfam" id="NF033205">
    <property type="entry name" value="IPExxxVDY"/>
    <property type="match status" value="1"/>
</dbReference>
<evidence type="ECO:0008006" key="3">
    <source>
        <dbReference type="Google" id="ProtNLM"/>
    </source>
</evidence>
<comment type="caution">
    <text evidence="1">The sequence shown here is derived from an EMBL/GenBank/DDBJ whole genome shotgun (WGS) entry which is preliminary data.</text>
</comment>